<dbReference type="Pfam" id="PF25583">
    <property type="entry name" value="WCX"/>
    <property type="match status" value="1"/>
</dbReference>
<sequence length="485" mass="56417">MNETLFDYAPTVKLLQELLGNGSYLHNSFQKAVRLWVILRSLYGDVASEQTVSLDHSFSVRAWSQQFFTNTQDYHCDRDKATPIHDDPHCPCAKTVADWLFDPYYGIDPQQWKSEFAKECAIADPLKVEQILLYGSSSKQNPLTEGRLFVVTGKSLVNDFESLLESGWLEEAPNPTGKKGKEYQKVTTFPELLSVEEPEAIAPSNFIPIEEIVSLAEILGQEINGVQRFFLDVEYIVPRQLSDRLEELQQQLKTCWESADIPPIQINYTSARLFDAQLDLIVYPVCIRYHQRAPYLYAYGQAPHEDLSPSDITPLDWYDYRLDRIESITTLSWSDRQIPIALKQKRDRGTLPNIDDVNAEMGRALGFDFFRPKQTMLLRFNQYFHGNYIERTERTALFKTISYDDAERLLKNTSANTPEQTEKLLEILRSRPHKDVYCRVEYHVGDRAVIMRLRAWGQQVEVLSPWDLRQQMREDISELWKMYEQ</sequence>
<keyword evidence="3" id="KW-1185">Reference proteome</keyword>
<dbReference type="PANTHER" id="PTHR34580:SF3">
    <property type="entry name" value="PROTEIN PAFB"/>
    <property type="match status" value="1"/>
</dbReference>
<evidence type="ECO:0000313" key="2">
    <source>
        <dbReference type="EMBL" id="MDG3493594.1"/>
    </source>
</evidence>
<dbReference type="NCBIfam" id="TIGR03985">
    <property type="entry name" value="TIGR03985 family CRISPR-associated protein"/>
    <property type="match status" value="1"/>
</dbReference>
<feature type="domain" description="WCX" evidence="1">
    <location>
        <begin position="430"/>
        <end position="479"/>
    </location>
</feature>
<organism evidence="2 3">
    <name type="scientific">Pseudanabaena catenata USMAC16</name>
    <dbReference type="NCBI Taxonomy" id="1855837"/>
    <lineage>
        <taxon>Bacteria</taxon>
        <taxon>Bacillati</taxon>
        <taxon>Cyanobacteriota</taxon>
        <taxon>Cyanophyceae</taxon>
        <taxon>Pseudanabaenales</taxon>
        <taxon>Pseudanabaenaceae</taxon>
        <taxon>Pseudanabaena</taxon>
    </lineage>
</organism>
<dbReference type="AlphaFoldDB" id="A0A9X4M658"/>
<accession>A0A9X4M658</accession>
<dbReference type="InterPro" id="IPR057727">
    <property type="entry name" value="WCX_dom"/>
</dbReference>
<dbReference type="InterPro" id="IPR051534">
    <property type="entry name" value="CBASS_pafABC_assoc_protein"/>
</dbReference>
<reference evidence="2" key="1">
    <citation type="submission" date="2019-05" db="EMBL/GenBank/DDBJ databases">
        <title>Whole genome sequencing of Pseudanabaena catenata USMAC16.</title>
        <authorList>
            <person name="Khan Z."/>
            <person name="Omar W.M."/>
            <person name="Convey P."/>
            <person name="Merican F."/>
            <person name="Najimudin N."/>
        </authorList>
    </citation>
    <scope>NUCLEOTIDE SEQUENCE</scope>
    <source>
        <strain evidence="2">USMAC16</strain>
    </source>
</reference>
<dbReference type="InterPro" id="IPR023816">
    <property type="entry name" value="CRISPR-assoc_CYA0889"/>
</dbReference>
<comment type="caution">
    <text evidence="2">The sequence shown here is derived from an EMBL/GenBank/DDBJ whole genome shotgun (WGS) entry which is preliminary data.</text>
</comment>
<dbReference type="EMBL" id="VBTY01000016">
    <property type="protein sequence ID" value="MDG3493594.1"/>
    <property type="molecule type" value="Genomic_DNA"/>
</dbReference>
<dbReference type="Proteomes" id="UP001152872">
    <property type="component" value="Unassembled WGS sequence"/>
</dbReference>
<gene>
    <name evidence="2" type="ORF">FEV09_03395</name>
</gene>
<protein>
    <submittedName>
        <fullName evidence="2">TIGR03985 family CRISPR-associated protein</fullName>
    </submittedName>
</protein>
<name>A0A9X4M658_9CYAN</name>
<proteinExistence type="predicted"/>
<evidence type="ECO:0000259" key="1">
    <source>
        <dbReference type="Pfam" id="PF25583"/>
    </source>
</evidence>
<dbReference type="PANTHER" id="PTHR34580">
    <property type="match status" value="1"/>
</dbReference>
<dbReference type="RefSeq" id="WP_009625639.1">
    <property type="nucleotide sequence ID" value="NZ_VBTY01000016.1"/>
</dbReference>
<evidence type="ECO:0000313" key="3">
    <source>
        <dbReference type="Proteomes" id="UP001152872"/>
    </source>
</evidence>